<organism evidence="3 4">
    <name type="scientific">Armatimonas rosea</name>
    <dbReference type="NCBI Taxonomy" id="685828"/>
    <lineage>
        <taxon>Bacteria</taxon>
        <taxon>Bacillati</taxon>
        <taxon>Armatimonadota</taxon>
        <taxon>Armatimonadia</taxon>
        <taxon>Armatimonadales</taxon>
        <taxon>Armatimonadaceae</taxon>
        <taxon>Armatimonas</taxon>
    </lineage>
</organism>
<name>A0A7W9W7Q7_ARMRO</name>
<keyword evidence="3" id="KW-0378">Hydrolase</keyword>
<keyword evidence="3" id="KW-0255">Endonuclease</keyword>
<evidence type="ECO:0000313" key="4">
    <source>
        <dbReference type="Proteomes" id="UP000520814"/>
    </source>
</evidence>
<comment type="caution">
    <text evidence="3">The sequence shown here is derived from an EMBL/GenBank/DDBJ whole genome shotgun (WGS) entry which is preliminary data.</text>
</comment>
<accession>A0A7W9W7Q7</accession>
<dbReference type="GO" id="GO:0004519">
    <property type="term" value="F:endonuclease activity"/>
    <property type="evidence" value="ECO:0007669"/>
    <property type="project" value="UniProtKB-KW"/>
</dbReference>
<evidence type="ECO:0000256" key="1">
    <source>
        <dbReference type="SAM" id="Phobius"/>
    </source>
</evidence>
<dbReference type="GO" id="GO:0004527">
    <property type="term" value="F:exonuclease activity"/>
    <property type="evidence" value="ECO:0007669"/>
    <property type="project" value="UniProtKB-KW"/>
</dbReference>
<dbReference type="SUPFAM" id="SSF56219">
    <property type="entry name" value="DNase I-like"/>
    <property type="match status" value="1"/>
</dbReference>
<dbReference type="Proteomes" id="UP000520814">
    <property type="component" value="Unassembled WGS sequence"/>
</dbReference>
<keyword evidence="3" id="KW-0269">Exonuclease</keyword>
<dbReference type="InterPro" id="IPR005135">
    <property type="entry name" value="Endo/exonuclease/phosphatase"/>
</dbReference>
<feature type="domain" description="Endonuclease/exonuclease/phosphatase" evidence="2">
    <location>
        <begin position="103"/>
        <end position="303"/>
    </location>
</feature>
<protein>
    <submittedName>
        <fullName evidence="3">Endonuclease/exonuclease/phosphatase (EEP) superfamily protein YafD</fullName>
    </submittedName>
</protein>
<dbReference type="RefSeq" id="WP_184198118.1">
    <property type="nucleotide sequence ID" value="NZ_JACHGW010000003.1"/>
</dbReference>
<keyword evidence="1" id="KW-0472">Membrane</keyword>
<dbReference type="InterPro" id="IPR036691">
    <property type="entry name" value="Endo/exonu/phosph_ase_sf"/>
</dbReference>
<keyword evidence="3" id="KW-0540">Nuclease</keyword>
<dbReference type="Gene3D" id="3.60.10.10">
    <property type="entry name" value="Endonuclease/exonuclease/phosphatase"/>
    <property type="match status" value="1"/>
</dbReference>
<reference evidence="3 4" key="1">
    <citation type="submission" date="2020-08" db="EMBL/GenBank/DDBJ databases">
        <title>Genomic Encyclopedia of Type Strains, Phase IV (KMG-IV): sequencing the most valuable type-strain genomes for metagenomic binning, comparative biology and taxonomic classification.</title>
        <authorList>
            <person name="Goeker M."/>
        </authorList>
    </citation>
    <scope>NUCLEOTIDE SEQUENCE [LARGE SCALE GENOMIC DNA]</scope>
    <source>
        <strain evidence="3 4">DSM 23562</strain>
    </source>
</reference>
<evidence type="ECO:0000313" key="3">
    <source>
        <dbReference type="EMBL" id="MBB6051345.1"/>
    </source>
</evidence>
<dbReference type="EMBL" id="JACHGW010000003">
    <property type="protein sequence ID" value="MBB6051345.1"/>
    <property type="molecule type" value="Genomic_DNA"/>
</dbReference>
<sequence length="312" mass="35219">MTKNKRLRGLLPVLCIGLCTATLFGFLGRWSWLLDLFSHFRVVYAWGLVLLAAWFRGRKQRIWAGVALFFFVVNLATLWPYLVRSQSAPPPAESLRLKVFHANLLVLNTEYAAVQRQIADENPDIVALAELTPGWFAALEPLKKTYPYFVRNHIGDRFGLGVWSKYPMTGEAIYLGAGARCSVLARVNLPTQQSLTVLYTHPWPPSKSQWVAEQKRQLAAVAERIQTEPGPKLVLGDLNATPWSYLFRKLEHDSGLRDTERDGGIAFTWPEQLPIRIPIDHCLVSKEIHVLGRRAGRATGSDHLPLVLELAF</sequence>
<feature type="transmembrane region" description="Helical" evidence="1">
    <location>
        <begin position="36"/>
        <end position="55"/>
    </location>
</feature>
<keyword evidence="1" id="KW-0812">Transmembrane</keyword>
<dbReference type="Pfam" id="PF03372">
    <property type="entry name" value="Exo_endo_phos"/>
    <property type="match status" value="1"/>
</dbReference>
<gene>
    <name evidence="3" type="ORF">HNQ39_003155</name>
</gene>
<keyword evidence="4" id="KW-1185">Reference proteome</keyword>
<feature type="transmembrane region" description="Helical" evidence="1">
    <location>
        <begin position="9"/>
        <end position="30"/>
    </location>
</feature>
<dbReference type="AlphaFoldDB" id="A0A7W9W7Q7"/>
<feature type="transmembrane region" description="Helical" evidence="1">
    <location>
        <begin position="62"/>
        <end position="82"/>
    </location>
</feature>
<keyword evidence="1" id="KW-1133">Transmembrane helix</keyword>
<evidence type="ECO:0000259" key="2">
    <source>
        <dbReference type="Pfam" id="PF03372"/>
    </source>
</evidence>
<proteinExistence type="predicted"/>